<dbReference type="PANTHER" id="PTHR46580:SF4">
    <property type="entry name" value="ATP_GTP-BINDING PROTEIN"/>
    <property type="match status" value="1"/>
</dbReference>
<proteinExistence type="predicted"/>
<keyword evidence="3" id="KW-0812">Transmembrane</keyword>
<protein>
    <submittedName>
        <fullName evidence="4">Uncharacterized protein</fullName>
    </submittedName>
</protein>
<organism evidence="4 5">
    <name type="scientific">Rotaria magnacalcarata</name>
    <dbReference type="NCBI Taxonomy" id="392030"/>
    <lineage>
        <taxon>Eukaryota</taxon>
        <taxon>Metazoa</taxon>
        <taxon>Spiralia</taxon>
        <taxon>Gnathifera</taxon>
        <taxon>Rotifera</taxon>
        <taxon>Eurotatoria</taxon>
        <taxon>Bdelloidea</taxon>
        <taxon>Philodinida</taxon>
        <taxon>Philodinidae</taxon>
        <taxon>Rotaria</taxon>
    </lineage>
</organism>
<sequence>MAVHVKTIAKPSKFSRSSKVIVLGNQDEIVHNLDSSPLPSQENSVPVDINSNEQPLAHGKSASRKPFQNEVHHKELKTNASEKVVSTPNHSLSLTPTPAQKESERNPTANFTESTRKCTKPSIIGFVTIIILFVTTTMAISIYLLIRQTTAASTTTTSQCNTTFGVSATYSTSNNPRSMAAADVNADGSVDIIVANNGANSVGVFINTGTGTFSIQMAYTTGAGSNPNSVAAADVNGDGKVDIIVSNNGASNVGVLINTGNGIFAAQVTYTAGSGPNCVAVVDVSGDGNVDIIVANYGANNVGVLINTGNGTFIAQVTYTTGGSSNPASVAAADVNEDGKIDIIVANYWGNTVGVLLNTGSGIFAAQVTYSTGGSSAPSFVAATDVNADGKADIIVTNSGLNNVGVLLNVGGITFTSQVVHSTGCTSGPNSMAITDLNKDGKVDLAVSNNAAGSFSVFLGTGSGTFLTPTTYLVGSSVSYLTAADVNGDGKIDIIVTLSNGNSIAVFLNSCNSYIR</sequence>
<evidence type="ECO:0000256" key="1">
    <source>
        <dbReference type="ARBA" id="ARBA00022729"/>
    </source>
</evidence>
<keyword evidence="1" id="KW-0732">Signal</keyword>
<accession>A0A819BJZ8</accession>
<dbReference type="Pfam" id="PF01839">
    <property type="entry name" value="FG-GAP"/>
    <property type="match status" value="1"/>
</dbReference>
<dbReference type="InterPro" id="IPR028994">
    <property type="entry name" value="Integrin_alpha_N"/>
</dbReference>
<dbReference type="EMBL" id="CAJOBF010000361">
    <property type="protein sequence ID" value="CAF3804853.1"/>
    <property type="molecule type" value="Genomic_DNA"/>
</dbReference>
<keyword evidence="3" id="KW-1133">Transmembrane helix</keyword>
<name>A0A819BJZ8_9BILA</name>
<dbReference type="Pfam" id="PF13517">
    <property type="entry name" value="FG-GAP_3"/>
    <property type="match status" value="3"/>
</dbReference>
<dbReference type="SUPFAM" id="SSF69318">
    <property type="entry name" value="Integrin alpha N-terminal domain"/>
    <property type="match status" value="1"/>
</dbReference>
<dbReference type="PANTHER" id="PTHR46580">
    <property type="entry name" value="SENSOR KINASE-RELATED"/>
    <property type="match status" value="1"/>
</dbReference>
<dbReference type="InterPro" id="IPR013517">
    <property type="entry name" value="FG-GAP"/>
</dbReference>
<evidence type="ECO:0000313" key="5">
    <source>
        <dbReference type="Proteomes" id="UP000663842"/>
    </source>
</evidence>
<feature type="compositionally biased region" description="Polar residues" evidence="2">
    <location>
        <begin position="78"/>
        <end position="113"/>
    </location>
</feature>
<dbReference type="Proteomes" id="UP000663842">
    <property type="component" value="Unassembled WGS sequence"/>
</dbReference>
<evidence type="ECO:0000256" key="2">
    <source>
        <dbReference type="SAM" id="MobiDB-lite"/>
    </source>
</evidence>
<feature type="compositionally biased region" description="Polar residues" evidence="2">
    <location>
        <begin position="33"/>
        <end position="54"/>
    </location>
</feature>
<dbReference type="Gene3D" id="2.30.30.100">
    <property type="match status" value="5"/>
</dbReference>
<comment type="caution">
    <text evidence="4">The sequence shown here is derived from an EMBL/GenBank/DDBJ whole genome shotgun (WGS) entry which is preliminary data.</text>
</comment>
<evidence type="ECO:0000256" key="3">
    <source>
        <dbReference type="SAM" id="Phobius"/>
    </source>
</evidence>
<evidence type="ECO:0000313" key="4">
    <source>
        <dbReference type="EMBL" id="CAF3804853.1"/>
    </source>
</evidence>
<gene>
    <name evidence="4" type="ORF">UXM345_LOCUS5030</name>
</gene>
<keyword evidence="3" id="KW-0472">Membrane</keyword>
<dbReference type="GO" id="GO:0005509">
    <property type="term" value="F:calcium ion binding"/>
    <property type="evidence" value="ECO:0007669"/>
    <property type="project" value="InterPro"/>
</dbReference>
<dbReference type="AlphaFoldDB" id="A0A819BJZ8"/>
<reference evidence="4" key="1">
    <citation type="submission" date="2021-02" db="EMBL/GenBank/DDBJ databases">
        <authorList>
            <person name="Nowell W R."/>
        </authorList>
    </citation>
    <scope>NUCLEOTIDE SEQUENCE</scope>
</reference>
<feature type="region of interest" description="Disordered" evidence="2">
    <location>
        <begin position="32"/>
        <end position="114"/>
    </location>
</feature>
<feature type="transmembrane region" description="Helical" evidence="3">
    <location>
        <begin position="123"/>
        <end position="146"/>
    </location>
</feature>